<reference evidence="1 2" key="1">
    <citation type="submission" date="2016-06" db="EMBL/GenBank/DDBJ databases">
        <title>Living apart together: crosstalk between the core and supernumerary genomes in a fungal plant pathogen.</title>
        <authorList>
            <person name="Vanheule A."/>
            <person name="Audenaert K."/>
            <person name="Warris S."/>
            <person name="Van De Geest H."/>
            <person name="Schijlen E."/>
            <person name="Hofte M."/>
            <person name="De Saeger S."/>
            <person name="Haesaert G."/>
            <person name="Waalwijk C."/>
            <person name="Van Der Lee T."/>
        </authorList>
    </citation>
    <scope>NUCLEOTIDE SEQUENCE [LARGE SCALE GENOMIC DNA]</scope>
    <source>
        <strain evidence="1 2">2516</strain>
    </source>
</reference>
<keyword evidence="2" id="KW-1185">Reference proteome</keyword>
<dbReference type="AlphaFoldDB" id="A0A1B8AJC4"/>
<evidence type="ECO:0000313" key="2">
    <source>
        <dbReference type="Proteomes" id="UP000091967"/>
    </source>
</evidence>
<name>A0A1B8AJC4_FUSPO</name>
<organism evidence="1 2">
    <name type="scientific">Fusarium poae</name>
    <dbReference type="NCBI Taxonomy" id="36050"/>
    <lineage>
        <taxon>Eukaryota</taxon>
        <taxon>Fungi</taxon>
        <taxon>Dikarya</taxon>
        <taxon>Ascomycota</taxon>
        <taxon>Pezizomycotina</taxon>
        <taxon>Sordariomycetes</taxon>
        <taxon>Hypocreomycetidae</taxon>
        <taxon>Hypocreales</taxon>
        <taxon>Nectriaceae</taxon>
        <taxon>Fusarium</taxon>
    </lineage>
</organism>
<gene>
    <name evidence="1" type="ORF">FPOA_07010</name>
</gene>
<proteinExistence type="predicted"/>
<protein>
    <submittedName>
        <fullName evidence="1">Uncharacterized protein</fullName>
    </submittedName>
</protein>
<sequence>MSYLSATDSAIILAVTGLLYHADNNAYIRYVDIWRDIPEYANWMRKMVSKGHTVLLVGKDLEEIELSYKYPLYYWRKHARSHVRSLWLVALTTKMRKEGLGNSYLQSAMDESGDVFKIPMFTEHYLRSCHIREGCSNALCFPSSLSVSYNIPLPLPWPDCAYDMMEKRSWHTLSRDGDSNIDLIYLPNYCSEDMLFDEAIEASEPYFSAIFGSPAPFHEPIAVPYMNMADGEVRTSITDPYMDDAIELPIDMEWAGEEWSEESDMDRFVFAFYQTRVVQRGLELSHRYRFMAIEFTGLDPDMRGNRNQLF</sequence>
<accession>A0A1B8AJC4</accession>
<comment type="caution">
    <text evidence="1">The sequence shown here is derived from an EMBL/GenBank/DDBJ whole genome shotgun (WGS) entry which is preliminary data.</text>
</comment>
<evidence type="ECO:0000313" key="1">
    <source>
        <dbReference type="EMBL" id="OBS20669.1"/>
    </source>
</evidence>
<dbReference type="EMBL" id="LYXU01000003">
    <property type="protein sequence ID" value="OBS20669.1"/>
    <property type="molecule type" value="Genomic_DNA"/>
</dbReference>
<dbReference type="Proteomes" id="UP000091967">
    <property type="component" value="Unassembled WGS sequence"/>
</dbReference>